<dbReference type="OrthoDB" id="1856718at2759"/>
<dbReference type="InterPro" id="IPR017938">
    <property type="entry name" value="Riboflavin_synthase-like_b-brl"/>
</dbReference>
<organism evidence="6 7">
    <name type="scientific">Metschnikowia bicuspidata</name>
    <dbReference type="NCBI Taxonomy" id="27322"/>
    <lineage>
        <taxon>Eukaryota</taxon>
        <taxon>Fungi</taxon>
        <taxon>Dikarya</taxon>
        <taxon>Ascomycota</taxon>
        <taxon>Saccharomycotina</taxon>
        <taxon>Pichiomycetes</taxon>
        <taxon>Metschnikowiaceae</taxon>
        <taxon>Metschnikowia</taxon>
    </lineage>
</organism>
<dbReference type="AlphaFoldDB" id="A0A4P9ZAU1"/>
<evidence type="ECO:0000313" key="6">
    <source>
        <dbReference type="EMBL" id="RKP29927.1"/>
    </source>
</evidence>
<evidence type="ECO:0000313" key="7">
    <source>
        <dbReference type="Proteomes" id="UP000268321"/>
    </source>
</evidence>
<dbReference type="Gene3D" id="3.40.50.920">
    <property type="match status" value="1"/>
</dbReference>
<keyword evidence="4" id="KW-0560">Oxidoreductase</keyword>
<dbReference type="Gene3D" id="3.40.920.10">
    <property type="entry name" value="Pyruvate-ferredoxin oxidoreductase, PFOR, domain III"/>
    <property type="match status" value="1"/>
</dbReference>
<dbReference type="SUPFAM" id="SSF52343">
    <property type="entry name" value="Ferredoxin reductase-like, C-terminal NADP-linked domain"/>
    <property type="match status" value="1"/>
</dbReference>
<dbReference type="InterPro" id="IPR002869">
    <property type="entry name" value="Pyrv_flavodox_OxRed_cen"/>
</dbReference>
<dbReference type="GO" id="GO:0050660">
    <property type="term" value="F:flavin adenine dinucleotide binding"/>
    <property type="evidence" value="ECO:0007669"/>
    <property type="project" value="TreeGrafter"/>
</dbReference>
<proteinExistence type="predicted"/>
<protein>
    <recommendedName>
        <fullName evidence="5">Sulfite reductase [NADPH] flavoprotein alpha-component-like FAD-binding domain-containing protein</fullName>
    </recommendedName>
</protein>
<dbReference type="SUPFAM" id="SSF53323">
    <property type="entry name" value="Pyruvate-ferredoxin oxidoreductase, PFOR, domain III"/>
    <property type="match status" value="1"/>
</dbReference>
<keyword evidence="3" id="KW-0274">FAD</keyword>
<dbReference type="GO" id="GO:0004783">
    <property type="term" value="F:sulfite reductase (NADPH) activity"/>
    <property type="evidence" value="ECO:0007669"/>
    <property type="project" value="TreeGrafter"/>
</dbReference>
<accession>A0A4P9ZAU1</accession>
<dbReference type="InterPro" id="IPR003097">
    <property type="entry name" value="CysJ-like_FAD-binding"/>
</dbReference>
<evidence type="ECO:0000256" key="3">
    <source>
        <dbReference type="ARBA" id="ARBA00022827"/>
    </source>
</evidence>
<dbReference type="InterPro" id="IPR009014">
    <property type="entry name" value="Transketo_C/PFOR_II"/>
</dbReference>
<evidence type="ECO:0000256" key="1">
    <source>
        <dbReference type="ARBA" id="ARBA00001974"/>
    </source>
</evidence>
<evidence type="ECO:0000256" key="2">
    <source>
        <dbReference type="ARBA" id="ARBA00022630"/>
    </source>
</evidence>
<sequence>MCSASAAGSVIGADVGLRTQTVYAFASSIFSYEKAGALVDADLERWAATFKRQNAVDTVPLFHRLEPRLGAANSIFGYATASGGSAPATPVTTVLGTNTLPYMQLVLSSAVKLPLSLNVCAVDNTAILSQFLAAWTSAAAVHLYDGPEFARAFGKFDSVLAVDDVAASSVDEAMTAAIDVLNSVAGTPIAPFEYEGQASPETVFVVHGAHEASQIAHVVARTARSAAVGVVKVRVPFPFARLQFLAAIPASARTVVIAPEYFILKAEVSSALFLTGRFATLKIADYAYPVDFVWTPITVLKVLGQFHENLDELLILAAAKPALGPVTANTSPAGSFLVWVRDNSYLNVSVRNKFDRSVDGGVFQAQIVSLPRGEPVLSSIASADIIVVEHTSILDYFDVLTTVKPGATSVEADVVEKLPEDFRRSLAKNQLKLLVVEFSIVDDLDAVSESTKGFSADLAQIAFWKAALPVLGAYVINKLLQANDNGFELLTAVLDIFVATAEEKQALNLHTGVSDLVVNVQENKHLTRAEYDRYIFHIKFDITGTGLKYEIGESLGIHGRNNSDVVEEFLQSYGVDGDSLVEIRTAPGVTVNVDFLGKSPKRFYQALTPYAEDSAESAVLERLASAEGAEELNKRQQLDFASYVDILDEFKSARPAFDDLKMHPNAVHLLIVLVDWVYSRGWCRCGHCSKYLSDLRIGSELVQAQGHTVGEIYLYLGSKNKKEENLYGELWKAYKDADILTHVGAAFSRNPQNKIYIQDKIRSSIEDLTEAIVAKNGSFYLCGLTWPIPEITDCLEDIINNGAAKDMTLGVSEEGADVGFCGMVGEEVLFSTVVVGLCITGGSDEGRTTVVGKTDVGVDTVKVVTVWGEVVLSYSVQLDSVGARGDDVGFKEGVIVSVGV</sequence>
<dbReference type="Pfam" id="PF00667">
    <property type="entry name" value="FAD_binding_1"/>
    <property type="match status" value="1"/>
</dbReference>
<dbReference type="GO" id="GO:0010181">
    <property type="term" value="F:FMN binding"/>
    <property type="evidence" value="ECO:0007669"/>
    <property type="project" value="TreeGrafter"/>
</dbReference>
<comment type="cofactor">
    <cofactor evidence="1">
        <name>FAD</name>
        <dbReference type="ChEBI" id="CHEBI:57692"/>
    </cofactor>
</comment>
<dbReference type="Gene3D" id="2.40.30.10">
    <property type="entry name" value="Translation factors"/>
    <property type="match status" value="1"/>
</dbReference>
<reference evidence="7" key="1">
    <citation type="journal article" date="2018" name="Nat. Microbiol.">
        <title>Leveraging single-cell genomics to expand the fungal tree of life.</title>
        <authorList>
            <person name="Ahrendt S.R."/>
            <person name="Quandt C.A."/>
            <person name="Ciobanu D."/>
            <person name="Clum A."/>
            <person name="Salamov A."/>
            <person name="Andreopoulos B."/>
            <person name="Cheng J.F."/>
            <person name="Woyke T."/>
            <person name="Pelin A."/>
            <person name="Henrissat B."/>
            <person name="Reynolds N.K."/>
            <person name="Benny G.L."/>
            <person name="Smith M.E."/>
            <person name="James T.Y."/>
            <person name="Grigoriev I.V."/>
        </authorList>
    </citation>
    <scope>NUCLEOTIDE SEQUENCE [LARGE SCALE GENOMIC DNA]</scope>
    <source>
        <strain evidence="7">Baker2002</strain>
    </source>
</reference>
<evidence type="ECO:0000259" key="5">
    <source>
        <dbReference type="Pfam" id="PF00667"/>
    </source>
</evidence>
<dbReference type="Proteomes" id="UP000268321">
    <property type="component" value="Unassembled WGS sequence"/>
</dbReference>
<dbReference type="Gene3D" id="3.40.50.80">
    <property type="entry name" value="Nucleotide-binding domain of ferredoxin-NADP reductase (FNR) module"/>
    <property type="match status" value="1"/>
</dbReference>
<dbReference type="PANTHER" id="PTHR19384">
    <property type="entry name" value="NITRIC OXIDE SYNTHASE-RELATED"/>
    <property type="match status" value="1"/>
</dbReference>
<dbReference type="SUPFAM" id="SSF52922">
    <property type="entry name" value="TK C-terminal domain-like"/>
    <property type="match status" value="1"/>
</dbReference>
<gene>
    <name evidence="6" type="ORF">METBISCDRAFT_27786</name>
</gene>
<dbReference type="InterPro" id="IPR023173">
    <property type="entry name" value="NADPH_Cyt_P450_Rdtase_alpha"/>
</dbReference>
<name>A0A4P9ZAU1_9ASCO</name>
<keyword evidence="7" id="KW-1185">Reference proteome</keyword>
<dbReference type="GO" id="GO:0005829">
    <property type="term" value="C:cytosol"/>
    <property type="evidence" value="ECO:0007669"/>
    <property type="project" value="TreeGrafter"/>
</dbReference>
<dbReference type="InterPro" id="IPR039261">
    <property type="entry name" value="FNR_nucleotide-bd"/>
</dbReference>
<dbReference type="Gene3D" id="1.20.990.10">
    <property type="entry name" value="NADPH-cytochrome p450 Reductase, Chain A, domain 3"/>
    <property type="match status" value="1"/>
</dbReference>
<feature type="domain" description="Sulfite reductase [NADPH] flavoprotein alpha-component-like FAD-binding" evidence="5">
    <location>
        <begin position="517"/>
        <end position="660"/>
    </location>
</feature>
<keyword evidence="2" id="KW-0285">Flavoprotein</keyword>
<dbReference type="SUPFAM" id="SSF63380">
    <property type="entry name" value="Riboflavin synthase domain-like"/>
    <property type="match status" value="1"/>
</dbReference>
<dbReference type="PANTHER" id="PTHR19384:SF109">
    <property type="entry name" value="SULFITE REDUCTASE [NADPH] FLAVOPROTEIN COMPONENT"/>
    <property type="match status" value="1"/>
</dbReference>
<dbReference type="EMBL" id="ML004470">
    <property type="protein sequence ID" value="RKP29927.1"/>
    <property type="molecule type" value="Genomic_DNA"/>
</dbReference>
<evidence type="ECO:0000256" key="4">
    <source>
        <dbReference type="ARBA" id="ARBA00023002"/>
    </source>
</evidence>